<reference evidence="4" key="1">
    <citation type="submission" date="2019-12" db="EMBL/GenBank/DDBJ databases">
        <authorList>
            <person name="Scholes J."/>
        </authorList>
    </citation>
    <scope>NUCLEOTIDE SEQUENCE</scope>
</reference>
<proteinExistence type="predicted"/>
<dbReference type="CDD" id="cd00303">
    <property type="entry name" value="retropepsin_like"/>
    <property type="match status" value="1"/>
</dbReference>
<dbReference type="GO" id="GO:0008270">
    <property type="term" value="F:zinc ion binding"/>
    <property type="evidence" value="ECO:0007669"/>
    <property type="project" value="UniProtKB-KW"/>
</dbReference>
<dbReference type="SUPFAM" id="SSF57756">
    <property type="entry name" value="Retrovirus zinc finger-like domains"/>
    <property type="match status" value="1"/>
</dbReference>
<dbReference type="EMBL" id="CACSLK010000984">
    <property type="protein sequence ID" value="CAA0807013.1"/>
    <property type="molecule type" value="Genomic_DNA"/>
</dbReference>
<dbReference type="AlphaFoldDB" id="A0A9N7MJG7"/>
<dbReference type="Pfam" id="PF03732">
    <property type="entry name" value="Retrotrans_gag"/>
    <property type="match status" value="1"/>
</dbReference>
<feature type="non-terminal residue" evidence="4">
    <location>
        <position position="1"/>
    </location>
</feature>
<evidence type="ECO:0000313" key="4">
    <source>
        <dbReference type="EMBL" id="CAA0807013.1"/>
    </source>
</evidence>
<organism evidence="4 5">
    <name type="scientific">Striga hermonthica</name>
    <name type="common">Purple witchweed</name>
    <name type="synonym">Buchnera hermonthica</name>
    <dbReference type="NCBI Taxonomy" id="68872"/>
    <lineage>
        <taxon>Eukaryota</taxon>
        <taxon>Viridiplantae</taxon>
        <taxon>Streptophyta</taxon>
        <taxon>Embryophyta</taxon>
        <taxon>Tracheophyta</taxon>
        <taxon>Spermatophyta</taxon>
        <taxon>Magnoliopsida</taxon>
        <taxon>eudicotyledons</taxon>
        <taxon>Gunneridae</taxon>
        <taxon>Pentapetalae</taxon>
        <taxon>asterids</taxon>
        <taxon>lamiids</taxon>
        <taxon>Lamiales</taxon>
        <taxon>Orobanchaceae</taxon>
        <taxon>Buchnereae</taxon>
        <taxon>Striga</taxon>
    </lineage>
</organism>
<dbReference type="InterPro" id="IPR001878">
    <property type="entry name" value="Znf_CCHC"/>
</dbReference>
<feature type="region of interest" description="Disordered" evidence="2">
    <location>
        <begin position="295"/>
        <end position="319"/>
    </location>
</feature>
<feature type="domain" description="CCHC-type" evidence="3">
    <location>
        <begin position="261"/>
        <end position="277"/>
    </location>
</feature>
<dbReference type="OrthoDB" id="1934635at2759"/>
<feature type="compositionally biased region" description="Polar residues" evidence="2">
    <location>
        <begin position="188"/>
        <end position="217"/>
    </location>
</feature>
<feature type="region of interest" description="Disordered" evidence="2">
    <location>
        <begin position="187"/>
        <end position="253"/>
    </location>
</feature>
<protein>
    <submittedName>
        <fullName evidence="4">F-box associated ubiquitination effector family protein</fullName>
    </submittedName>
</protein>
<gene>
    <name evidence="4" type="ORF">SHERM_09886</name>
</gene>
<dbReference type="GO" id="GO:0003676">
    <property type="term" value="F:nucleic acid binding"/>
    <property type="evidence" value="ECO:0007669"/>
    <property type="project" value="InterPro"/>
</dbReference>
<dbReference type="InterPro" id="IPR036875">
    <property type="entry name" value="Znf_CCHC_sf"/>
</dbReference>
<evidence type="ECO:0000256" key="2">
    <source>
        <dbReference type="SAM" id="MobiDB-lite"/>
    </source>
</evidence>
<dbReference type="PROSITE" id="PS50158">
    <property type="entry name" value="ZF_CCHC"/>
    <property type="match status" value="1"/>
</dbReference>
<dbReference type="InterPro" id="IPR021109">
    <property type="entry name" value="Peptidase_aspartic_dom_sf"/>
</dbReference>
<keyword evidence="1" id="KW-0479">Metal-binding</keyword>
<dbReference type="PANTHER" id="PTHR35046:SF18">
    <property type="entry name" value="RNA-DIRECTED DNA POLYMERASE"/>
    <property type="match status" value="1"/>
</dbReference>
<dbReference type="Pfam" id="PF13650">
    <property type="entry name" value="Asp_protease_2"/>
    <property type="match status" value="1"/>
</dbReference>
<evidence type="ECO:0000256" key="1">
    <source>
        <dbReference type="PROSITE-ProRule" id="PRU00047"/>
    </source>
</evidence>
<dbReference type="InterPro" id="IPR005162">
    <property type="entry name" value="Retrotrans_gag_dom"/>
</dbReference>
<evidence type="ECO:0000313" key="5">
    <source>
        <dbReference type="Proteomes" id="UP001153555"/>
    </source>
</evidence>
<dbReference type="Gene3D" id="2.40.70.10">
    <property type="entry name" value="Acid Proteases"/>
    <property type="match status" value="1"/>
</dbReference>
<name>A0A9N7MJG7_STRHE</name>
<evidence type="ECO:0000259" key="3">
    <source>
        <dbReference type="PROSITE" id="PS50158"/>
    </source>
</evidence>
<dbReference type="PANTHER" id="PTHR35046">
    <property type="entry name" value="ZINC KNUCKLE (CCHC-TYPE) FAMILY PROTEIN"/>
    <property type="match status" value="1"/>
</dbReference>
<comment type="caution">
    <text evidence="4">The sequence shown here is derived from an EMBL/GenBank/DDBJ whole genome shotgun (WGS) entry which is preliminary data.</text>
</comment>
<accession>A0A9N7MJG7</accession>
<feature type="non-terminal residue" evidence="4">
    <location>
        <position position="481"/>
    </location>
</feature>
<dbReference type="Proteomes" id="UP001153555">
    <property type="component" value="Unassembled WGS sequence"/>
</dbReference>
<sequence length="481" mass="53208">QRCEGRRPIDGGEDSRWDAGLRADIPEFHGSVEPGDFVDWWAAVESVLAFKAVPEDKRVAFVATRFRGRAATWWMHITSMRHRQGKSPIISWMKFRKYVEDEFLPVNYDSVVYQQLHNLRQGTRSVDDYTNEFYQLLNRVEVHETKSQLISRYVSGLRVAIQDMLNIVKPESVSDAHQRARLVEQQLARRTSSTFPLSTRSGPATGGMQQPGRNLPSSGGGAGHLTTPGRFPLAGSGNQRQPGIGGPPPAAAGVRSGSGLRCFSCGEYGHRQSACPRGSTSRGLFIEDGGEQEVAADYDYDGPPVFDTEPGLSEEHHNGDVGSTLVIRRVCLTPHSPVDEPVERHQIFESSCTIGDKVCRFIIDPGSSENVISQEAVAKLGLSSEPHPHPYKLAWNHRDRAITVDRRALVSLAIGATYRDQVWCDVVPMDACHLLLGRPWQYDLAATLDCRRNTYSFTFAGVRIVLHPSPPRHSPSAGSST</sequence>
<keyword evidence="5" id="KW-1185">Reference proteome</keyword>
<keyword evidence="1" id="KW-0863">Zinc-finger</keyword>
<keyword evidence="1" id="KW-0862">Zinc</keyword>